<evidence type="ECO:0000256" key="5">
    <source>
        <dbReference type="SAM" id="MobiDB-lite"/>
    </source>
</evidence>
<keyword evidence="4 6" id="KW-0472">Membrane</keyword>
<sequence>MIASPLDIIGFVGGTTISLSLIPQVYKTFHSKSAGDISYYYQAIYIVGCTLTLIYAAALRLWPVYIPITLELTLIISLTVMKVIFDRREKKEKQELLKNNEEEDIDEEHGVIRKDNDGEDDISSKD</sequence>
<keyword evidence="2 6" id="KW-0812">Transmembrane</keyword>
<reference evidence="7 8" key="1">
    <citation type="submission" date="2016-09" db="EMBL/GenBank/DDBJ databases">
        <title>Extensive genetic diversity and differential bi-allelic expression allows diatom success in the polar Southern Ocean.</title>
        <authorList>
            <consortium name="DOE Joint Genome Institute"/>
            <person name="Mock T."/>
            <person name="Otillar R.P."/>
            <person name="Strauss J."/>
            <person name="Dupont C."/>
            <person name="Frickenhaus S."/>
            <person name="Maumus F."/>
            <person name="Mcmullan M."/>
            <person name="Sanges R."/>
            <person name="Schmutz J."/>
            <person name="Toseland A."/>
            <person name="Valas R."/>
            <person name="Veluchamy A."/>
            <person name="Ward B.J."/>
            <person name="Allen A."/>
            <person name="Barry K."/>
            <person name="Falciatore A."/>
            <person name="Ferrante M."/>
            <person name="Fortunato A.E."/>
            <person name="Gloeckner G."/>
            <person name="Gruber A."/>
            <person name="Hipkin R."/>
            <person name="Janech M."/>
            <person name="Kroth P."/>
            <person name="Leese F."/>
            <person name="Lindquist E."/>
            <person name="Lyon B.R."/>
            <person name="Martin J."/>
            <person name="Mayer C."/>
            <person name="Parker M."/>
            <person name="Quesneville H."/>
            <person name="Raymond J."/>
            <person name="Uhlig C."/>
            <person name="Valentin K.U."/>
            <person name="Worden A.Z."/>
            <person name="Armbrust E.V."/>
            <person name="Bowler C."/>
            <person name="Green B."/>
            <person name="Moulton V."/>
            <person name="Van Oosterhout C."/>
            <person name="Grigoriev I."/>
        </authorList>
    </citation>
    <scope>NUCLEOTIDE SEQUENCE [LARGE SCALE GENOMIC DNA]</scope>
    <source>
        <strain evidence="7 8">CCMP1102</strain>
    </source>
</reference>
<feature type="transmembrane region" description="Helical" evidence="6">
    <location>
        <begin position="38"/>
        <end position="58"/>
    </location>
</feature>
<evidence type="ECO:0000313" key="8">
    <source>
        <dbReference type="Proteomes" id="UP000095751"/>
    </source>
</evidence>
<evidence type="ECO:0000256" key="2">
    <source>
        <dbReference type="ARBA" id="ARBA00022692"/>
    </source>
</evidence>
<feature type="compositionally biased region" description="Basic and acidic residues" evidence="5">
    <location>
        <begin position="108"/>
        <end position="126"/>
    </location>
</feature>
<proteinExistence type="predicted"/>
<dbReference type="GO" id="GO:0016020">
    <property type="term" value="C:membrane"/>
    <property type="evidence" value="ECO:0007669"/>
    <property type="project" value="UniProtKB-SubCell"/>
</dbReference>
<dbReference type="KEGG" id="fcy:FRACYDRAFT_259883"/>
<evidence type="ECO:0000256" key="6">
    <source>
        <dbReference type="SAM" id="Phobius"/>
    </source>
</evidence>
<dbReference type="Gene3D" id="1.20.1280.290">
    <property type="match status" value="1"/>
</dbReference>
<protein>
    <recommendedName>
        <fullName evidence="9">PQ-loop-domain-containing protein</fullName>
    </recommendedName>
</protein>
<evidence type="ECO:0000256" key="3">
    <source>
        <dbReference type="ARBA" id="ARBA00022989"/>
    </source>
</evidence>
<feature type="transmembrane region" description="Helical" evidence="6">
    <location>
        <begin position="64"/>
        <end position="85"/>
    </location>
</feature>
<dbReference type="InterPro" id="IPR006603">
    <property type="entry name" value="PQ-loop_rpt"/>
</dbReference>
<dbReference type="InParanoid" id="A0A1E7FTB5"/>
<evidence type="ECO:0000256" key="1">
    <source>
        <dbReference type="ARBA" id="ARBA00004141"/>
    </source>
</evidence>
<dbReference type="Pfam" id="PF04193">
    <property type="entry name" value="PQ-loop"/>
    <property type="match status" value="1"/>
</dbReference>
<accession>A0A1E7FTB5</accession>
<keyword evidence="3 6" id="KW-1133">Transmembrane helix</keyword>
<organism evidence="7 8">
    <name type="scientific">Fragilariopsis cylindrus CCMP1102</name>
    <dbReference type="NCBI Taxonomy" id="635003"/>
    <lineage>
        <taxon>Eukaryota</taxon>
        <taxon>Sar</taxon>
        <taxon>Stramenopiles</taxon>
        <taxon>Ochrophyta</taxon>
        <taxon>Bacillariophyta</taxon>
        <taxon>Bacillariophyceae</taxon>
        <taxon>Bacillariophycidae</taxon>
        <taxon>Bacillariales</taxon>
        <taxon>Bacillariaceae</taxon>
        <taxon>Fragilariopsis</taxon>
    </lineage>
</organism>
<evidence type="ECO:0008006" key="9">
    <source>
        <dbReference type="Google" id="ProtNLM"/>
    </source>
</evidence>
<dbReference type="EMBL" id="KV784354">
    <property type="protein sequence ID" value="OEU21389.1"/>
    <property type="molecule type" value="Genomic_DNA"/>
</dbReference>
<gene>
    <name evidence="7" type="ORF">FRACYDRAFT_259883</name>
</gene>
<feature type="region of interest" description="Disordered" evidence="5">
    <location>
        <begin position="95"/>
        <end position="126"/>
    </location>
</feature>
<keyword evidence="8" id="KW-1185">Reference proteome</keyword>
<evidence type="ECO:0000313" key="7">
    <source>
        <dbReference type="EMBL" id="OEU21389.1"/>
    </source>
</evidence>
<evidence type="ECO:0000256" key="4">
    <source>
        <dbReference type="ARBA" id="ARBA00023136"/>
    </source>
</evidence>
<dbReference type="AlphaFoldDB" id="A0A1E7FTB5"/>
<comment type="subcellular location">
    <subcellularLocation>
        <location evidence="1">Membrane</location>
        <topology evidence="1">Multi-pass membrane protein</topology>
    </subcellularLocation>
</comment>
<dbReference type="OrthoDB" id="8048523at2759"/>
<dbReference type="Proteomes" id="UP000095751">
    <property type="component" value="Unassembled WGS sequence"/>
</dbReference>
<name>A0A1E7FTB5_9STRA</name>